<evidence type="ECO:0000313" key="8">
    <source>
        <dbReference type="EMBL" id="KAF0747265.1"/>
    </source>
</evidence>
<dbReference type="InterPro" id="IPR001373">
    <property type="entry name" value="Cullin_N"/>
</dbReference>
<dbReference type="InterPro" id="IPR036317">
    <property type="entry name" value="Cullin_homology_sf"/>
</dbReference>
<dbReference type="Gene3D" id="1.10.10.10">
    <property type="entry name" value="Winged helix-like DNA-binding domain superfamily/Winged helix DNA-binding domain"/>
    <property type="match status" value="2"/>
</dbReference>
<dbReference type="SMART" id="SM00182">
    <property type="entry name" value="CULLIN"/>
    <property type="match status" value="1"/>
</dbReference>
<dbReference type="InterPro" id="IPR045093">
    <property type="entry name" value="Cullin"/>
</dbReference>
<dbReference type="GO" id="GO:0006511">
    <property type="term" value="P:ubiquitin-dependent protein catabolic process"/>
    <property type="evidence" value="ECO:0007669"/>
    <property type="project" value="InterPro"/>
</dbReference>
<reference evidence="8 9" key="1">
    <citation type="submission" date="2019-08" db="EMBL/GenBank/DDBJ databases">
        <title>Whole genome of Aphis craccivora.</title>
        <authorList>
            <person name="Voronova N.V."/>
            <person name="Shulinski R.S."/>
            <person name="Bandarenka Y.V."/>
            <person name="Zhorov D.G."/>
            <person name="Warner D."/>
        </authorList>
    </citation>
    <scope>NUCLEOTIDE SEQUENCE [LARGE SCALE GENOMIC DNA]</scope>
    <source>
        <strain evidence="8">180601</strain>
        <tissue evidence="8">Whole Body</tissue>
    </source>
</reference>
<protein>
    <submittedName>
        <fullName evidence="8">Cullin-2-like</fullName>
    </submittedName>
</protein>
<dbReference type="Pfam" id="PF26557">
    <property type="entry name" value="Cullin_AB"/>
    <property type="match status" value="1"/>
</dbReference>
<dbReference type="InterPro" id="IPR019559">
    <property type="entry name" value="Cullin_neddylation_domain"/>
</dbReference>
<dbReference type="Pfam" id="PF00888">
    <property type="entry name" value="Cullin"/>
    <property type="match status" value="1"/>
</dbReference>
<keyword evidence="9" id="KW-1185">Reference proteome</keyword>
<dbReference type="OrthoDB" id="27073at2759"/>
<dbReference type="InterPro" id="IPR016157">
    <property type="entry name" value="Cullin_CS"/>
</dbReference>
<dbReference type="PANTHER" id="PTHR11932">
    <property type="entry name" value="CULLIN"/>
    <property type="match status" value="1"/>
</dbReference>
<gene>
    <name evidence="8" type="ORF">FWK35_00021736</name>
</gene>
<feature type="domain" description="Cullin family profile" evidence="7">
    <location>
        <begin position="388"/>
        <end position="620"/>
    </location>
</feature>
<accession>A0A6G0Y1I0</accession>
<evidence type="ECO:0000256" key="3">
    <source>
        <dbReference type="ARBA" id="ARBA00022499"/>
    </source>
</evidence>
<dbReference type="Pfam" id="PF10557">
    <property type="entry name" value="Cullin_Nedd8"/>
    <property type="match status" value="1"/>
</dbReference>
<organism evidence="8 9">
    <name type="scientific">Aphis craccivora</name>
    <name type="common">Cowpea aphid</name>
    <dbReference type="NCBI Taxonomy" id="307492"/>
    <lineage>
        <taxon>Eukaryota</taxon>
        <taxon>Metazoa</taxon>
        <taxon>Ecdysozoa</taxon>
        <taxon>Arthropoda</taxon>
        <taxon>Hexapoda</taxon>
        <taxon>Insecta</taxon>
        <taxon>Pterygota</taxon>
        <taxon>Neoptera</taxon>
        <taxon>Paraneoptera</taxon>
        <taxon>Hemiptera</taxon>
        <taxon>Sternorrhyncha</taxon>
        <taxon>Aphidomorpha</taxon>
        <taxon>Aphidoidea</taxon>
        <taxon>Aphididae</taxon>
        <taxon>Aphidini</taxon>
        <taxon>Aphis</taxon>
        <taxon>Aphis</taxon>
    </lineage>
</organism>
<dbReference type="InterPro" id="IPR016158">
    <property type="entry name" value="Cullin_homology"/>
</dbReference>
<dbReference type="FunFam" id="1.10.10.10:FF:000014">
    <property type="entry name" value="Cullin 1"/>
    <property type="match status" value="1"/>
</dbReference>
<dbReference type="GO" id="GO:0031461">
    <property type="term" value="C:cullin-RING ubiquitin ligase complex"/>
    <property type="evidence" value="ECO:0007669"/>
    <property type="project" value="InterPro"/>
</dbReference>
<dbReference type="GO" id="GO:0031625">
    <property type="term" value="F:ubiquitin protein ligase binding"/>
    <property type="evidence" value="ECO:0007669"/>
    <property type="project" value="InterPro"/>
</dbReference>
<evidence type="ECO:0000259" key="7">
    <source>
        <dbReference type="PROSITE" id="PS50069"/>
    </source>
</evidence>
<dbReference type="InterPro" id="IPR059120">
    <property type="entry name" value="Cullin-like_AB"/>
</dbReference>
<dbReference type="GO" id="GO:0005634">
    <property type="term" value="C:nucleus"/>
    <property type="evidence" value="ECO:0007669"/>
    <property type="project" value="UniProtKB-ARBA"/>
</dbReference>
<evidence type="ECO:0000256" key="6">
    <source>
        <dbReference type="RuleBase" id="RU003829"/>
    </source>
</evidence>
<dbReference type="PROSITE" id="PS50069">
    <property type="entry name" value="CULLIN_2"/>
    <property type="match status" value="1"/>
</dbReference>
<comment type="pathway">
    <text evidence="1">Protein modification; protein ubiquitination.</text>
</comment>
<dbReference type="Gene3D" id="4.10.1030.10">
    <property type="entry name" value="Ring Box Chain A, domain 5"/>
    <property type="match status" value="1"/>
</dbReference>
<dbReference type="SUPFAM" id="SSF74788">
    <property type="entry name" value="Cullin repeat-like"/>
    <property type="match status" value="1"/>
</dbReference>
<dbReference type="SMART" id="SM00884">
    <property type="entry name" value="Cullin_Nedd8"/>
    <property type="match status" value="1"/>
</dbReference>
<keyword evidence="4" id="KW-0832">Ubl conjugation</keyword>
<dbReference type="AlphaFoldDB" id="A0A6G0Y1I0"/>
<evidence type="ECO:0000256" key="2">
    <source>
        <dbReference type="ARBA" id="ARBA00006019"/>
    </source>
</evidence>
<evidence type="ECO:0000313" key="9">
    <source>
        <dbReference type="Proteomes" id="UP000478052"/>
    </source>
</evidence>
<dbReference type="SUPFAM" id="SSF46785">
    <property type="entry name" value="Winged helix' DNA-binding domain"/>
    <property type="match status" value="1"/>
</dbReference>
<dbReference type="Proteomes" id="UP000478052">
    <property type="component" value="Unassembled WGS sequence"/>
</dbReference>
<evidence type="ECO:0000256" key="5">
    <source>
        <dbReference type="PROSITE-ProRule" id="PRU00330"/>
    </source>
</evidence>
<dbReference type="PROSITE" id="PS01256">
    <property type="entry name" value="CULLIN_1"/>
    <property type="match status" value="1"/>
</dbReference>
<dbReference type="FunFam" id="1.20.1310.10:FF:000012">
    <property type="entry name" value="Cullin 2"/>
    <property type="match status" value="1"/>
</dbReference>
<dbReference type="InterPro" id="IPR036390">
    <property type="entry name" value="WH_DNA-bd_sf"/>
</dbReference>
<comment type="caution">
    <text evidence="8">The sequence shown here is derived from an EMBL/GenBank/DDBJ whole genome shotgun (WGS) entry which is preliminary data.</text>
</comment>
<dbReference type="Gene3D" id="1.20.1310.10">
    <property type="entry name" value="Cullin Repeats"/>
    <property type="match status" value="4"/>
</dbReference>
<evidence type="ECO:0000256" key="1">
    <source>
        <dbReference type="ARBA" id="ARBA00004906"/>
    </source>
</evidence>
<proteinExistence type="inferred from homology"/>
<comment type="similarity">
    <text evidence="2 5 6">Belongs to the cullin family.</text>
</comment>
<dbReference type="EMBL" id="VUJU01006900">
    <property type="protein sequence ID" value="KAF0747265.1"/>
    <property type="molecule type" value="Genomic_DNA"/>
</dbReference>
<sequence>MVFLSPKVVDFNIKWEELEQTVNAILRLDKVPRDEWYARFNDIYAMCGSLPEFHENRLFDSTQILLEEHVTNILSIIQTGDTASLLKDYYTQWEIYRVGTEHVNSLYQYFNVENNSKRNMLEFTHSDPSSDDLIYNIMIGELALNIWKRILIEPLKHNISKLLLDEIDKLRYDTMTVDMHMVGCILHSFVAVCKPAKYSLQFYQIYFETPFLKKTSEYLKHEASRLVKKCTVSQYMVEVLQIMKEEGLRFKTYLHASTYKKLQSNYCQHLVLDNLCFLKEEFEAIIKEERTEDMHNMYLLCREMKDELILLANIFKKHVLERGIEVIKSLKKYQIQYVRFVDEVLAIHEKYETMVMNNFKNDFLFTKALEISLSKIINYKLVENQQSKASEYLSEYCDKLLKKSCKGLSEAEIDRKLSQSIKIFNYIDDKDIFHEIYQRKLAKRLIFRLTQSTDGEEGMINKLKQTSGYAFTNKLHQMFTDTRVSEGLNLQFQNEFLKEYKLEKLNFSFSAYVLQNGSWPLTLTTAPSIIIPKQLASCIQNFELFYSEKFNGRKLKWLHHHSQVELKLNYLEKMHIVAMQMFQVSIMLLFENCITLKYSEINDKLKLNDEQFKKHINSLIECKLLLLDGENVTLNMAFTDKRTKLRITSVVQKDQPEDIQHSMNSVNDERKVYLQAIIIRIMKVRKTSKYNQLVTEIFSQPNAFSPSTVLIKRTIDILIDKGYLSRTPNVSDEYNYVA</sequence>
<keyword evidence="3" id="KW-1017">Isopeptide bond</keyword>
<name>A0A6G0Y1I0_APHCR</name>
<dbReference type="InterPro" id="IPR036388">
    <property type="entry name" value="WH-like_DNA-bd_sf"/>
</dbReference>
<dbReference type="InterPro" id="IPR016159">
    <property type="entry name" value="Cullin_repeat-like_dom_sf"/>
</dbReference>
<evidence type="ECO:0000256" key="4">
    <source>
        <dbReference type="ARBA" id="ARBA00022843"/>
    </source>
</evidence>
<dbReference type="SUPFAM" id="SSF75632">
    <property type="entry name" value="Cullin homology domain"/>
    <property type="match status" value="1"/>
</dbReference>